<evidence type="ECO:0000256" key="1">
    <source>
        <dbReference type="SAM" id="MobiDB-lite"/>
    </source>
</evidence>
<feature type="compositionally biased region" description="Low complexity" evidence="1">
    <location>
        <begin position="421"/>
        <end position="433"/>
    </location>
</feature>
<proteinExistence type="predicted"/>
<feature type="region of interest" description="Disordered" evidence="1">
    <location>
        <begin position="616"/>
        <end position="809"/>
    </location>
</feature>
<feature type="compositionally biased region" description="Low complexity" evidence="1">
    <location>
        <begin position="225"/>
        <end position="236"/>
    </location>
</feature>
<feature type="compositionally biased region" description="Pro residues" evidence="1">
    <location>
        <begin position="237"/>
        <end position="248"/>
    </location>
</feature>
<evidence type="ECO:0000313" key="2">
    <source>
        <dbReference type="EMBL" id="GMG80789.1"/>
    </source>
</evidence>
<feature type="region of interest" description="Disordered" evidence="1">
    <location>
        <begin position="1"/>
        <end position="53"/>
    </location>
</feature>
<feature type="compositionally biased region" description="Low complexity" evidence="1">
    <location>
        <begin position="753"/>
        <end position="782"/>
    </location>
</feature>
<organism evidence="2 3">
    <name type="scientific">Paralimibaculum aggregatum</name>
    <dbReference type="NCBI Taxonomy" id="3036245"/>
    <lineage>
        <taxon>Bacteria</taxon>
        <taxon>Pseudomonadati</taxon>
        <taxon>Pseudomonadota</taxon>
        <taxon>Alphaproteobacteria</taxon>
        <taxon>Rhodobacterales</taxon>
        <taxon>Paracoccaceae</taxon>
        <taxon>Paralimibaculum</taxon>
    </lineage>
</organism>
<name>A0ABQ6LJE7_9RHOB</name>
<keyword evidence="3" id="KW-1185">Reference proteome</keyword>
<feature type="region of interest" description="Disordered" evidence="1">
    <location>
        <begin position="339"/>
        <end position="433"/>
    </location>
</feature>
<protein>
    <submittedName>
        <fullName evidence="2">Uncharacterized protein</fullName>
    </submittedName>
</protein>
<feature type="compositionally biased region" description="Low complexity" evidence="1">
    <location>
        <begin position="636"/>
        <end position="663"/>
    </location>
</feature>
<evidence type="ECO:0000313" key="3">
    <source>
        <dbReference type="Proteomes" id="UP001239909"/>
    </source>
</evidence>
<dbReference type="Proteomes" id="UP001239909">
    <property type="component" value="Unassembled WGS sequence"/>
</dbReference>
<gene>
    <name evidence="2" type="ORF">LNKW23_00010</name>
</gene>
<feature type="compositionally biased region" description="Pro residues" evidence="1">
    <location>
        <begin position="539"/>
        <end position="550"/>
    </location>
</feature>
<dbReference type="EMBL" id="BSYI01000001">
    <property type="protein sequence ID" value="GMG80789.1"/>
    <property type="molecule type" value="Genomic_DNA"/>
</dbReference>
<feature type="region of interest" description="Disordered" evidence="1">
    <location>
        <begin position="471"/>
        <end position="589"/>
    </location>
</feature>
<reference evidence="2 3" key="1">
    <citation type="submission" date="2023-04" db="EMBL/GenBank/DDBJ databases">
        <title>Marinoamorphus aggregata gen. nov., sp. Nov., isolate from tissue of brittle star Ophioplocus japonicus.</title>
        <authorList>
            <person name="Kawano K."/>
            <person name="Sawayama S."/>
            <person name="Nakagawa S."/>
        </authorList>
    </citation>
    <scope>NUCLEOTIDE SEQUENCE [LARGE SCALE GENOMIC DNA]</scope>
    <source>
        <strain evidence="2 3">NKW23</strain>
    </source>
</reference>
<sequence>MRAGLASRSGFRQTGGPGRGHPPRRGNSEPAGARMTKGEAESGSKDPGSPARSVLALDFSTDGVALHLRDAGGGWGPAAAAAIEGTGFADRVAALRAVAESEGVAGEPALLWLPPEQVFARRLAADDPALASPAETAAWVGAALLQPPEGLVLAVSEPDGGGTVTVLAALHDTWSEAQDYAAQWGFLPGPVSTRHEADAFGAAGPVFAPVNAALATAPEGPPEAEPSAQEAPAKEAPVPPPAVVPPSEPLTDAPIEAAADPARPAAAPATPGAVSPPGGAVPPRAQPAAAPRPRRTGTIAAVAALLACAGGLAWWLADDPEPRPPAIAPGIAALDPQSAVAGAGGAGAPGDALPDAGRRADPDAISPPRALAGAPDSPPSLERHASFGVDASGGSIASPPHASSRPTPPDSPADTGRTIEPPAAAAPNSDPSPVVVVDGFGRIVRVSPAVLSFDPTTLPAPAFGILRGLGLGTPPRPAEPSELTAPAPLPEAGTLPSRPRLEAPGRPFPPALAPTGRSRRAGLAPEPSEGDEELSPDHPAWPEPPLPRPRPGAGAEIRLAAGAAADAAPDLSAEARSTMSAREIAGGRTLAGPDLAALAAGRPDGPGAALDLAAAAREPGPGAPQRLALAPPPARPEALGAPAPTPTAAETAEPTASAAGESTPPAAGTEAPPVESNGIRIVEGDPARWLGMRLPQPRPGSRIASAPDAAGDGTEAEAPPVSAGPAEAATEASEEPADPAIARVEMPLPRPRPAAIAAPAAAETPPADGGETGETAPATAAGDARRSPVFRTPAPPERPSRLASTAPPALPKINHVLRAPSNSVRIAARDRGLSLDRTSLIGILQLNGGRTALVRTADGAVRRLSRGDRLDGWEVRLIGRDAMRLEQAGQSRTLLLVGR</sequence>
<feature type="compositionally biased region" description="Low complexity" evidence="1">
    <location>
        <begin position="253"/>
        <end position="294"/>
    </location>
</feature>
<feature type="compositionally biased region" description="Low complexity" evidence="1">
    <location>
        <begin position="551"/>
        <end position="576"/>
    </location>
</feature>
<accession>A0ABQ6LJE7</accession>
<comment type="caution">
    <text evidence="2">The sequence shown here is derived from an EMBL/GenBank/DDBJ whole genome shotgun (WGS) entry which is preliminary data.</text>
</comment>
<feature type="compositionally biased region" description="Low complexity" evidence="1">
    <location>
        <begin position="616"/>
        <end position="629"/>
    </location>
</feature>
<feature type="region of interest" description="Disordered" evidence="1">
    <location>
        <begin position="216"/>
        <end position="294"/>
    </location>
</feature>